<dbReference type="AlphaFoldDB" id="A0A5B9E3G6"/>
<dbReference type="EMBL" id="CP042806">
    <property type="protein sequence ID" value="QEE26893.1"/>
    <property type="molecule type" value="Genomic_DNA"/>
</dbReference>
<dbReference type="InterPro" id="IPR017801">
    <property type="entry name" value="DUF3738"/>
</dbReference>
<evidence type="ECO:0000313" key="2">
    <source>
        <dbReference type="EMBL" id="QEE26893.1"/>
    </source>
</evidence>
<feature type="signal peptide" evidence="1">
    <location>
        <begin position="1"/>
        <end position="29"/>
    </location>
</feature>
<dbReference type="KEGG" id="talb:FTW19_02050"/>
<accession>A0A5B9E3G6</accession>
<keyword evidence="1" id="KW-0732">Signal</keyword>
<evidence type="ECO:0000313" key="3">
    <source>
        <dbReference type="Proteomes" id="UP000321820"/>
    </source>
</evidence>
<sequence>MTTATEVRMAITKVAPVLILSASLSVVSAQTQGPPQMAAEAHPIADIATIKMSDPNAHGYGFRLGGGRVQAFNTTLLDMMKWAYGIQTSQIQGLPEWARTQKWDVEAAPNLPGMPNKAQAQGMMQALIVERFHLATHNEKKTLPVYLLERGKAPLKLTKSTIERPVPGIGFAEPGVLIARNATSRELANVLQERLLDRPVVDKVQLSERSDFTLDFQPDASQYDGLWASLPPRQPAKPDLYTAIQEQLGMRLTPGKEEVDVLAVDRVEKPSEN</sequence>
<feature type="chain" id="PRO_5022811434" evidence="1">
    <location>
        <begin position="30"/>
        <end position="273"/>
    </location>
</feature>
<organism evidence="2 3">
    <name type="scientific">Terriglobus albidus</name>
    <dbReference type="NCBI Taxonomy" id="1592106"/>
    <lineage>
        <taxon>Bacteria</taxon>
        <taxon>Pseudomonadati</taxon>
        <taxon>Acidobacteriota</taxon>
        <taxon>Terriglobia</taxon>
        <taxon>Terriglobales</taxon>
        <taxon>Acidobacteriaceae</taxon>
        <taxon>Terriglobus</taxon>
    </lineage>
</organism>
<gene>
    <name evidence="2" type="ORF">FTW19_02050</name>
</gene>
<dbReference type="Pfam" id="PF12543">
    <property type="entry name" value="DUF3738"/>
    <property type="match status" value="1"/>
</dbReference>
<dbReference type="Proteomes" id="UP000321820">
    <property type="component" value="Chromosome"/>
</dbReference>
<reference evidence="2 3" key="1">
    <citation type="submission" date="2019-08" db="EMBL/GenBank/DDBJ databases">
        <title>Complete genome sequence of Terriglobus albidus strain ORNL.</title>
        <authorList>
            <person name="Podar M."/>
        </authorList>
    </citation>
    <scope>NUCLEOTIDE SEQUENCE [LARGE SCALE GENOMIC DNA]</scope>
    <source>
        <strain evidence="2 3">ORNL</strain>
    </source>
</reference>
<keyword evidence="3" id="KW-1185">Reference proteome</keyword>
<dbReference type="NCBIfam" id="TIGR03435">
    <property type="entry name" value="Soli_TIGR03435"/>
    <property type="match status" value="1"/>
</dbReference>
<protein>
    <submittedName>
        <fullName evidence="2">TIGR03435 family protein</fullName>
    </submittedName>
</protein>
<evidence type="ECO:0000256" key="1">
    <source>
        <dbReference type="SAM" id="SignalP"/>
    </source>
</evidence>
<dbReference type="RefSeq" id="WP_147646085.1">
    <property type="nucleotide sequence ID" value="NZ_CP042806.1"/>
</dbReference>
<name>A0A5B9E3G6_9BACT</name>
<proteinExistence type="predicted"/>